<feature type="transmembrane region" description="Helical" evidence="7">
    <location>
        <begin position="220"/>
        <end position="240"/>
    </location>
</feature>
<comment type="caution">
    <text evidence="10">The sequence shown here is derived from an EMBL/GenBank/DDBJ whole genome shotgun (WGS) entry which is preliminary data.</text>
</comment>
<keyword evidence="5 7" id="KW-0472">Membrane</keyword>
<keyword evidence="3 7" id="KW-0812">Transmembrane</keyword>
<dbReference type="InterPro" id="IPR050250">
    <property type="entry name" value="Macrolide_Exporter_MacB"/>
</dbReference>
<evidence type="ECO:0000313" key="11">
    <source>
        <dbReference type="EMBL" id="MCZ3371382.1"/>
    </source>
</evidence>
<dbReference type="RefSeq" id="WP_048081754.1">
    <property type="nucleotide sequence ID" value="NZ_JAPVER010000020.1"/>
</dbReference>
<feature type="transmembrane region" description="Helical" evidence="7">
    <location>
        <begin position="277"/>
        <end position="301"/>
    </location>
</feature>
<evidence type="ECO:0000313" key="12">
    <source>
        <dbReference type="Proteomes" id="UP001068021"/>
    </source>
</evidence>
<evidence type="ECO:0000256" key="4">
    <source>
        <dbReference type="ARBA" id="ARBA00022989"/>
    </source>
</evidence>
<dbReference type="Proteomes" id="UP001068021">
    <property type="component" value="Unassembled WGS sequence"/>
</dbReference>
<comment type="subcellular location">
    <subcellularLocation>
        <location evidence="1">Cell membrane</location>
        <topology evidence="1">Multi-pass membrane protein</topology>
    </subcellularLocation>
</comment>
<evidence type="ECO:0000256" key="1">
    <source>
        <dbReference type="ARBA" id="ARBA00004651"/>
    </source>
</evidence>
<dbReference type="EMBL" id="JAPVES010000024">
    <property type="protein sequence ID" value="MCZ3371382.1"/>
    <property type="molecule type" value="Genomic_DNA"/>
</dbReference>
<proteinExistence type="inferred from homology"/>
<dbReference type="AlphaFoldDB" id="A0A9E4ZUK5"/>
<dbReference type="Proteomes" id="UP001074446">
    <property type="component" value="Unassembled WGS sequence"/>
</dbReference>
<dbReference type="Pfam" id="PF12704">
    <property type="entry name" value="MacB_PCD"/>
    <property type="match status" value="1"/>
</dbReference>
<evidence type="ECO:0000256" key="3">
    <source>
        <dbReference type="ARBA" id="ARBA00022692"/>
    </source>
</evidence>
<feature type="transmembrane region" description="Helical" evidence="7">
    <location>
        <begin position="20"/>
        <end position="42"/>
    </location>
</feature>
<dbReference type="EMBL" id="JAPVER010000020">
    <property type="protein sequence ID" value="MCZ3365917.1"/>
    <property type="molecule type" value="Genomic_DNA"/>
</dbReference>
<accession>A0A9E4ZUK5</accession>
<dbReference type="GO" id="GO:0005886">
    <property type="term" value="C:plasma membrane"/>
    <property type="evidence" value="ECO:0007669"/>
    <property type="project" value="UniProtKB-SubCell"/>
</dbReference>
<evidence type="ECO:0000259" key="9">
    <source>
        <dbReference type="Pfam" id="PF12704"/>
    </source>
</evidence>
<dbReference type="InterPro" id="IPR025857">
    <property type="entry name" value="MacB_PCD"/>
</dbReference>
<dbReference type="InterPro" id="IPR003838">
    <property type="entry name" value="ABC3_permease_C"/>
</dbReference>
<feature type="transmembrane region" description="Helical" evidence="7">
    <location>
        <begin position="313"/>
        <end position="333"/>
    </location>
</feature>
<reference evidence="10" key="1">
    <citation type="submission" date="2022-12" db="EMBL/GenBank/DDBJ databases">
        <title>Reclassification of two methanogenic archaea species isolated from the Kolyma lowland permafrost.</title>
        <authorList>
            <person name="Trubitsyn V.E."/>
            <person name="Rivkina E.M."/>
            <person name="Shcherbakova V.A."/>
        </authorList>
    </citation>
    <scope>NUCLEOTIDE SEQUENCE</scope>
    <source>
        <strain evidence="10">M2</strain>
        <strain evidence="11">MK4</strain>
    </source>
</reference>
<dbReference type="PANTHER" id="PTHR30572">
    <property type="entry name" value="MEMBRANE COMPONENT OF TRANSPORTER-RELATED"/>
    <property type="match status" value="1"/>
</dbReference>
<evidence type="ECO:0000256" key="5">
    <source>
        <dbReference type="ARBA" id="ARBA00023136"/>
    </source>
</evidence>
<keyword evidence="4 7" id="KW-1133">Transmembrane helix</keyword>
<protein>
    <submittedName>
        <fullName evidence="10">ABC transporter permease</fullName>
    </submittedName>
</protein>
<evidence type="ECO:0000256" key="6">
    <source>
        <dbReference type="ARBA" id="ARBA00038076"/>
    </source>
</evidence>
<organism evidence="10 12">
    <name type="scientific">Methanobacterium veterum</name>
    <dbReference type="NCBI Taxonomy" id="408577"/>
    <lineage>
        <taxon>Archaea</taxon>
        <taxon>Methanobacteriati</taxon>
        <taxon>Methanobacteriota</taxon>
        <taxon>Methanomada group</taxon>
        <taxon>Methanobacteria</taxon>
        <taxon>Methanobacteriales</taxon>
        <taxon>Methanobacteriaceae</taxon>
        <taxon>Methanobacterium</taxon>
    </lineage>
</organism>
<sequence>MNLYKLAFNNIRRKKLRSALTALGIIIGAATIVVLLGITAGATSAVQEQTDKYMYDVVVAPASSSGTYLMDSQTVSKVEKMSNLYGLREVTIFSENINGTRVNFEGVNDWRQVKLINGTQGVVINKATADKFGLGIGDKIKAKDQQLTITGISKEEQAIYVYLNQDTAQKVTGNKVSAIYARSHVSPNATADEIENQVDGVSVLTKSEKVAEIQKQTSQALLFIGIIACIALVVGIISVVNTMMMSVMERTRELGVLKAIGFTNWELKGSILFESGLLGFLGAILGVILGIIGIVVFANMLDFTDYIPQMMPVWLIGGVIVGSTILCILAGLYPAMRASKLNVVEALRHE</sequence>
<dbReference type="GO" id="GO:0022857">
    <property type="term" value="F:transmembrane transporter activity"/>
    <property type="evidence" value="ECO:0007669"/>
    <property type="project" value="TreeGrafter"/>
</dbReference>
<comment type="similarity">
    <text evidence="6">Belongs to the ABC-4 integral membrane protein family.</text>
</comment>
<gene>
    <name evidence="11" type="ORF">O3H35_01905</name>
    <name evidence="10" type="ORF">O3H54_08485</name>
</gene>
<evidence type="ECO:0000313" key="10">
    <source>
        <dbReference type="EMBL" id="MCZ3365917.1"/>
    </source>
</evidence>
<dbReference type="Pfam" id="PF02687">
    <property type="entry name" value="FtsX"/>
    <property type="match status" value="1"/>
</dbReference>
<keyword evidence="2" id="KW-1003">Cell membrane</keyword>
<feature type="domain" description="MacB-like periplasmic core" evidence="9">
    <location>
        <begin position="18"/>
        <end position="198"/>
    </location>
</feature>
<feature type="domain" description="ABC3 transporter permease C-terminal" evidence="8">
    <location>
        <begin position="226"/>
        <end position="342"/>
    </location>
</feature>
<name>A0A9E4ZUK5_9EURY</name>
<evidence type="ECO:0000256" key="2">
    <source>
        <dbReference type="ARBA" id="ARBA00022475"/>
    </source>
</evidence>
<evidence type="ECO:0000259" key="8">
    <source>
        <dbReference type="Pfam" id="PF02687"/>
    </source>
</evidence>
<keyword evidence="12" id="KW-1185">Reference proteome</keyword>
<dbReference type="PANTHER" id="PTHR30572:SF4">
    <property type="entry name" value="ABC TRANSPORTER PERMEASE YTRF"/>
    <property type="match status" value="1"/>
</dbReference>
<evidence type="ECO:0000256" key="7">
    <source>
        <dbReference type="SAM" id="Phobius"/>
    </source>
</evidence>